<dbReference type="RefSeq" id="WP_381482168.1">
    <property type="nucleotide sequence ID" value="NZ_JBHTLT010000127.1"/>
</dbReference>
<organism evidence="1 2">
    <name type="scientific">Sporosarcina contaminans</name>
    <dbReference type="NCBI Taxonomy" id="633403"/>
    <lineage>
        <taxon>Bacteria</taxon>
        <taxon>Bacillati</taxon>
        <taxon>Bacillota</taxon>
        <taxon>Bacilli</taxon>
        <taxon>Bacillales</taxon>
        <taxon>Caryophanaceae</taxon>
        <taxon>Sporosarcina</taxon>
    </lineage>
</organism>
<dbReference type="EMBL" id="JBHTLT010000127">
    <property type="protein sequence ID" value="MFD1206616.1"/>
    <property type="molecule type" value="Genomic_DNA"/>
</dbReference>
<sequence length="108" mass="12369">MLNMEKSNVHCLVCDHQFIVCDAEVIEEWELPICDPCIKDMCSFRVKYDGSRDLLEFLTEEIKGSECPGCLKSGIELHGIRYDSTVWGHGLCSECKQGWNLEIHIEFA</sequence>
<accession>A0ABW3U0I1</accession>
<proteinExistence type="predicted"/>
<gene>
    <name evidence="1" type="ORF">ACFQ38_16085</name>
</gene>
<reference evidence="2" key="1">
    <citation type="journal article" date="2019" name="Int. J. Syst. Evol. Microbiol.">
        <title>The Global Catalogue of Microorganisms (GCM) 10K type strain sequencing project: providing services to taxonomists for standard genome sequencing and annotation.</title>
        <authorList>
            <consortium name="The Broad Institute Genomics Platform"/>
            <consortium name="The Broad Institute Genome Sequencing Center for Infectious Disease"/>
            <person name="Wu L."/>
            <person name="Ma J."/>
        </authorList>
    </citation>
    <scope>NUCLEOTIDE SEQUENCE [LARGE SCALE GENOMIC DNA]</scope>
    <source>
        <strain evidence="2">CCUG 53915</strain>
    </source>
</reference>
<evidence type="ECO:0000313" key="2">
    <source>
        <dbReference type="Proteomes" id="UP001597231"/>
    </source>
</evidence>
<keyword evidence="2" id="KW-1185">Reference proteome</keyword>
<comment type="caution">
    <text evidence="1">The sequence shown here is derived from an EMBL/GenBank/DDBJ whole genome shotgun (WGS) entry which is preliminary data.</text>
</comment>
<dbReference type="Proteomes" id="UP001597231">
    <property type="component" value="Unassembled WGS sequence"/>
</dbReference>
<name>A0ABW3U0I1_9BACL</name>
<evidence type="ECO:0000313" key="1">
    <source>
        <dbReference type="EMBL" id="MFD1206616.1"/>
    </source>
</evidence>
<protein>
    <submittedName>
        <fullName evidence="1">Uncharacterized protein</fullName>
    </submittedName>
</protein>